<gene>
    <name evidence="2" type="ORF">I316_01188</name>
</gene>
<keyword evidence="3" id="KW-1185">Reference proteome</keyword>
<protein>
    <submittedName>
        <fullName evidence="2">Uncharacterized protein</fullName>
    </submittedName>
</protein>
<feature type="region of interest" description="Disordered" evidence="1">
    <location>
        <begin position="1"/>
        <end position="86"/>
    </location>
</feature>
<reference evidence="2 3" key="1">
    <citation type="submission" date="2013-07" db="EMBL/GenBank/DDBJ databases">
        <title>The Genome Sequence of Cryptococcus heveanensis BCC8398.</title>
        <authorList>
            <consortium name="The Broad Institute Genome Sequencing Platform"/>
            <person name="Cuomo C."/>
            <person name="Litvintseva A."/>
            <person name="Chen Y."/>
            <person name="Heitman J."/>
            <person name="Sun S."/>
            <person name="Springer D."/>
            <person name="Dromer F."/>
            <person name="Young S.K."/>
            <person name="Zeng Q."/>
            <person name="Gargeya S."/>
            <person name="Fitzgerald M."/>
            <person name="Abouelleil A."/>
            <person name="Alvarado L."/>
            <person name="Berlin A.M."/>
            <person name="Chapman S.B."/>
            <person name="Dewar J."/>
            <person name="Goldberg J."/>
            <person name="Griggs A."/>
            <person name="Gujja S."/>
            <person name="Hansen M."/>
            <person name="Howarth C."/>
            <person name="Imamovic A."/>
            <person name="Larimer J."/>
            <person name="McCowan C."/>
            <person name="Murphy C."/>
            <person name="Pearson M."/>
            <person name="Priest M."/>
            <person name="Roberts A."/>
            <person name="Saif S."/>
            <person name="Shea T."/>
            <person name="Sykes S."/>
            <person name="Wortman J."/>
            <person name="Nusbaum C."/>
            <person name="Birren B."/>
        </authorList>
    </citation>
    <scope>NUCLEOTIDE SEQUENCE [LARGE SCALE GENOMIC DNA]</scope>
    <source>
        <strain evidence="2 3">BCC8398</strain>
    </source>
</reference>
<feature type="compositionally biased region" description="Polar residues" evidence="1">
    <location>
        <begin position="59"/>
        <end position="72"/>
    </location>
</feature>
<reference evidence="3" key="2">
    <citation type="submission" date="2013-12" db="EMBL/GenBank/DDBJ databases">
        <title>Evolution of pathogenesis and genome organization in the Tremellales.</title>
        <authorList>
            <person name="Cuomo C."/>
            <person name="Litvintseva A."/>
            <person name="Heitman J."/>
            <person name="Chen Y."/>
            <person name="Sun S."/>
            <person name="Springer D."/>
            <person name="Dromer F."/>
            <person name="Young S."/>
            <person name="Zeng Q."/>
            <person name="Chapman S."/>
            <person name="Gujja S."/>
            <person name="Saif S."/>
            <person name="Birren B."/>
        </authorList>
    </citation>
    <scope>NUCLEOTIDE SEQUENCE [LARGE SCALE GENOMIC DNA]</scope>
    <source>
        <strain evidence="3">BCC8398</strain>
    </source>
</reference>
<name>A0A1B9H1X5_9TREE</name>
<dbReference type="OrthoDB" id="3146826at2759"/>
<dbReference type="AlphaFoldDB" id="A0A1B9H1X5"/>
<evidence type="ECO:0000313" key="3">
    <source>
        <dbReference type="Proteomes" id="UP000092666"/>
    </source>
</evidence>
<dbReference type="EMBL" id="KI669493">
    <property type="protein sequence ID" value="OCF37279.1"/>
    <property type="molecule type" value="Genomic_DNA"/>
</dbReference>
<evidence type="ECO:0000256" key="1">
    <source>
        <dbReference type="SAM" id="MobiDB-lite"/>
    </source>
</evidence>
<dbReference type="Proteomes" id="UP000092666">
    <property type="component" value="Unassembled WGS sequence"/>
</dbReference>
<proteinExistence type="predicted"/>
<evidence type="ECO:0000313" key="2">
    <source>
        <dbReference type="EMBL" id="OCF37279.1"/>
    </source>
</evidence>
<organism evidence="2 3">
    <name type="scientific">Kwoniella heveanensis BCC8398</name>
    <dbReference type="NCBI Taxonomy" id="1296120"/>
    <lineage>
        <taxon>Eukaryota</taxon>
        <taxon>Fungi</taxon>
        <taxon>Dikarya</taxon>
        <taxon>Basidiomycota</taxon>
        <taxon>Agaricomycotina</taxon>
        <taxon>Tremellomycetes</taxon>
        <taxon>Tremellales</taxon>
        <taxon>Cryptococcaceae</taxon>
        <taxon>Kwoniella</taxon>
    </lineage>
</organism>
<feature type="compositionally biased region" description="Polar residues" evidence="1">
    <location>
        <begin position="1"/>
        <end position="16"/>
    </location>
</feature>
<sequence>MSSDDAFVNTQSNIPETGQDVAAEDRRVEESEATGKISQQEVADLKDDLSANEELDSSEGYTRSSNKDNNPLKQEEEVDAAVQDLE</sequence>
<accession>A0A1B9H1X5</accession>